<dbReference type="InterPro" id="IPR011059">
    <property type="entry name" value="Metal-dep_hydrolase_composite"/>
</dbReference>
<dbReference type="Proteomes" id="UP000008064">
    <property type="component" value="Unassembled WGS sequence"/>
</dbReference>
<dbReference type="GeneID" id="18813722"/>
<dbReference type="InterPro" id="IPR006680">
    <property type="entry name" value="Amidohydro-rel"/>
</dbReference>
<feature type="domain" description="Amidohydrolase-related" evidence="1">
    <location>
        <begin position="145"/>
        <end position="489"/>
    </location>
</feature>
<dbReference type="HOGENOM" id="CLU_023620_5_1_1"/>
<dbReference type="PANTHER" id="PTHR43135:SF3">
    <property type="entry name" value="ALPHA-D-RIBOSE 1-METHYLPHOSPHONATE 5-TRIPHOSPHATE DIPHOSPHATASE"/>
    <property type="match status" value="1"/>
</dbReference>
<sequence>MASIDIQRPPAYPTFNFDPSVAPPTSKWVPPRWMVEHDSAPQTPKYANVNGLGEPWDPRRPVFKGVDLTKPDPRIRVPSVEMKAANGSDDSVVAFVDVNIIDSTGKEPYHGDVLVKGKRIISVGDKLSPETLKGARVFQGKGRTLMSGLCDAHSHMSFNNSETMDGLTNLDIEEHTLFTARSAHIFLDCGYTMCLGAASVKQRLDMVVRDAINQGQIPGPRYLANGQEMAPPDGALIPGITKFVNDADDIVKAVKVMAGEGVDAVKFSMSGDEILDDLRAEDTTFPDDMVAAGSEAAHACGIRVCSHARSDESVVQCLQYGVDIIYHASFVSDSTMLALEAQKDRVYVAPTLNFPYATVHEAQAKGFPVTNSQQTAYTRELDIAIATMREMKKRGIKIMPGGDYGFAWTPHGTYRDLEHFVKLLGYTPMEAILSATALGGEIMLHPNELGKVQPGYYADLLLVNGNPLEDISLLSKRENLDVIMINGKVHKETIGDHPLQYELEKSLAK</sequence>
<dbReference type="SUPFAM" id="SSF51338">
    <property type="entry name" value="Composite domain of metallo-dependent hydrolases"/>
    <property type="match status" value="1"/>
</dbReference>
<dbReference type="RefSeq" id="XP_007324001.1">
    <property type="nucleotide sequence ID" value="XM_007323939.1"/>
</dbReference>
<accession>F8PC80</accession>
<dbReference type="EMBL" id="GL945444">
    <property type="protein sequence ID" value="EGO19280.1"/>
    <property type="molecule type" value="Genomic_DNA"/>
</dbReference>
<dbReference type="Gene3D" id="2.30.40.10">
    <property type="entry name" value="Urease, subunit C, domain 1"/>
    <property type="match status" value="1"/>
</dbReference>
<dbReference type="InterPro" id="IPR051781">
    <property type="entry name" value="Metallo-dep_Hydrolase"/>
</dbReference>
<dbReference type="GO" id="GO:0016810">
    <property type="term" value="F:hydrolase activity, acting on carbon-nitrogen (but not peptide) bonds"/>
    <property type="evidence" value="ECO:0007669"/>
    <property type="project" value="InterPro"/>
</dbReference>
<evidence type="ECO:0000259" key="1">
    <source>
        <dbReference type="Pfam" id="PF01979"/>
    </source>
</evidence>
<proteinExistence type="predicted"/>
<dbReference type="OrthoDB" id="194468at2759"/>
<dbReference type="CDD" id="cd01299">
    <property type="entry name" value="Met_dep_hydrolase_A"/>
    <property type="match status" value="1"/>
</dbReference>
<dbReference type="Gene3D" id="3.20.20.140">
    <property type="entry name" value="Metal-dependent hydrolases"/>
    <property type="match status" value="1"/>
</dbReference>
<dbReference type="InterPro" id="IPR032466">
    <property type="entry name" value="Metal_Hydrolase"/>
</dbReference>
<dbReference type="SUPFAM" id="SSF51556">
    <property type="entry name" value="Metallo-dependent hydrolases"/>
    <property type="match status" value="1"/>
</dbReference>
<dbReference type="InterPro" id="IPR057744">
    <property type="entry name" value="OTAase-like"/>
</dbReference>
<protein>
    <recommendedName>
        <fullName evidence="1">Amidohydrolase-related domain-containing protein</fullName>
    </recommendedName>
</protein>
<dbReference type="KEGG" id="sla:SERLADRAFT_418538"/>
<name>F8PC80_SERL9</name>
<dbReference type="PANTHER" id="PTHR43135">
    <property type="entry name" value="ALPHA-D-RIBOSE 1-METHYLPHOSPHONATE 5-TRIPHOSPHATE DIPHOSPHATASE"/>
    <property type="match status" value="1"/>
</dbReference>
<reference evidence="2" key="1">
    <citation type="submission" date="2011-04" db="EMBL/GenBank/DDBJ databases">
        <title>Evolution of plant cell wall degrading machinery underlies the functional diversity of forest fungi.</title>
        <authorList>
            <consortium name="US DOE Joint Genome Institute (JGI-PGF)"/>
            <person name="Eastwood D.C."/>
            <person name="Floudas D."/>
            <person name="Binder M."/>
            <person name="Majcherczyk A."/>
            <person name="Schneider P."/>
            <person name="Aerts A."/>
            <person name="Asiegbu F.O."/>
            <person name="Baker S.E."/>
            <person name="Barry K."/>
            <person name="Bendiksby M."/>
            <person name="Blumentritt M."/>
            <person name="Coutinho P.M."/>
            <person name="Cullen D."/>
            <person name="Cullen D."/>
            <person name="Gathman A."/>
            <person name="Goodell B."/>
            <person name="Henrissat B."/>
            <person name="Ihrmark K."/>
            <person name="Kauserud H."/>
            <person name="Kohler A."/>
            <person name="LaButti K."/>
            <person name="Lapidus A."/>
            <person name="Lavin J.L."/>
            <person name="Lee Y.-H."/>
            <person name="Lindquist E."/>
            <person name="Lilly W."/>
            <person name="Lucas S."/>
            <person name="Morin E."/>
            <person name="Murat C."/>
            <person name="Oguiza J.A."/>
            <person name="Park J."/>
            <person name="Pisabarro A.G."/>
            <person name="Riley R."/>
            <person name="Rosling A."/>
            <person name="Salamov A."/>
            <person name="Schmidt O."/>
            <person name="Schmutz J."/>
            <person name="Skrede I."/>
            <person name="Stenlid J."/>
            <person name="Wiebenga A."/>
            <person name="Xie X."/>
            <person name="Kues U."/>
            <person name="Hibbett D.S."/>
            <person name="Hoffmeister D."/>
            <person name="Hogberg N."/>
            <person name="Martin F."/>
            <person name="Grigoriev I.V."/>
            <person name="Watkinson S.C."/>
        </authorList>
    </citation>
    <scope>NUCLEOTIDE SEQUENCE</scope>
    <source>
        <strain evidence="2">S7.9</strain>
    </source>
</reference>
<evidence type="ECO:0000313" key="2">
    <source>
        <dbReference type="EMBL" id="EGO19280.1"/>
    </source>
</evidence>
<organism>
    <name type="scientific">Serpula lacrymans var. lacrymans (strain S7.9)</name>
    <name type="common">Dry rot fungus</name>
    <dbReference type="NCBI Taxonomy" id="578457"/>
    <lineage>
        <taxon>Eukaryota</taxon>
        <taxon>Fungi</taxon>
        <taxon>Dikarya</taxon>
        <taxon>Basidiomycota</taxon>
        <taxon>Agaricomycotina</taxon>
        <taxon>Agaricomycetes</taxon>
        <taxon>Agaricomycetidae</taxon>
        <taxon>Boletales</taxon>
        <taxon>Coniophorineae</taxon>
        <taxon>Serpulaceae</taxon>
        <taxon>Serpula</taxon>
    </lineage>
</organism>
<dbReference type="Pfam" id="PF01979">
    <property type="entry name" value="Amidohydro_1"/>
    <property type="match status" value="1"/>
</dbReference>
<gene>
    <name evidence="2" type="ORF">SERLADRAFT_418538</name>
</gene>
<dbReference type="AlphaFoldDB" id="F8PC80"/>